<evidence type="ECO:0000256" key="1">
    <source>
        <dbReference type="SAM" id="Phobius"/>
    </source>
</evidence>
<evidence type="ECO:0000313" key="2">
    <source>
        <dbReference type="EMBL" id="TKD65702.1"/>
    </source>
</evidence>
<dbReference type="OrthoDB" id="2971449at2"/>
<comment type="caution">
    <text evidence="2">The sequence shown here is derived from an EMBL/GenBank/DDBJ whole genome shotgun (WGS) entry which is preliminary data.</text>
</comment>
<gene>
    <name evidence="2" type="ORF">FBF83_20505</name>
</gene>
<dbReference type="EMBL" id="SWFM01000017">
    <property type="protein sequence ID" value="TKD65702.1"/>
    <property type="molecule type" value="Genomic_DNA"/>
</dbReference>
<reference evidence="2 3" key="1">
    <citation type="submission" date="2019-04" db="EMBL/GenBank/DDBJ databases">
        <title>Genome sequence of Bacillus hwajinpoensis strain Y2.</title>
        <authorList>
            <person name="Fair J.L."/>
            <person name="Maclea K.S."/>
        </authorList>
    </citation>
    <scope>NUCLEOTIDE SEQUENCE [LARGE SCALE GENOMIC DNA]</scope>
    <source>
        <strain evidence="2 3">Y2</strain>
    </source>
</reference>
<dbReference type="RefSeq" id="WP_136948946.1">
    <property type="nucleotide sequence ID" value="NZ_SWFM01000017.1"/>
</dbReference>
<keyword evidence="1" id="KW-1133">Transmembrane helix</keyword>
<feature type="transmembrane region" description="Helical" evidence="1">
    <location>
        <begin position="12"/>
        <end position="31"/>
    </location>
</feature>
<protein>
    <submittedName>
        <fullName evidence="2">Uncharacterized protein</fullName>
    </submittedName>
</protein>
<evidence type="ECO:0000313" key="3">
    <source>
        <dbReference type="Proteomes" id="UP000310541"/>
    </source>
</evidence>
<feature type="transmembrane region" description="Helical" evidence="1">
    <location>
        <begin position="43"/>
        <end position="63"/>
    </location>
</feature>
<keyword evidence="1" id="KW-0472">Membrane</keyword>
<keyword evidence="1" id="KW-0812">Transmembrane</keyword>
<accession>A0A4U1M648</accession>
<organism evidence="2 3">
    <name type="scientific">Guptibacillus hwajinpoensis</name>
    <dbReference type="NCBI Taxonomy" id="208199"/>
    <lineage>
        <taxon>Bacteria</taxon>
        <taxon>Bacillati</taxon>
        <taxon>Bacillota</taxon>
        <taxon>Bacilli</taxon>
        <taxon>Bacillales</taxon>
        <taxon>Guptibacillaceae</taxon>
        <taxon>Guptibacillus</taxon>
    </lineage>
</organism>
<sequence>MKKKKKLINSQWRLSVMALAAFIGGSIGSQLIFLPDVPHLPSIYGWVTGSVLMVAANAIYVLYKKKKSNNPGNEKQNHG</sequence>
<dbReference type="Proteomes" id="UP000310541">
    <property type="component" value="Unassembled WGS sequence"/>
</dbReference>
<dbReference type="AlphaFoldDB" id="A0A4U1M648"/>
<proteinExistence type="predicted"/>
<name>A0A4U1M648_9BACL</name>